<dbReference type="EMBL" id="CAXAMM010030846">
    <property type="protein sequence ID" value="CAK9067125.1"/>
    <property type="molecule type" value="Genomic_DNA"/>
</dbReference>
<accession>A0ABP0NTM4</accession>
<proteinExistence type="predicted"/>
<gene>
    <name evidence="2" type="ORF">SCF082_LOCUS34033</name>
</gene>
<dbReference type="Proteomes" id="UP001642464">
    <property type="component" value="Unassembled WGS sequence"/>
</dbReference>
<evidence type="ECO:0008006" key="4">
    <source>
        <dbReference type="Google" id="ProtNLM"/>
    </source>
</evidence>
<dbReference type="SUPFAM" id="SSF56399">
    <property type="entry name" value="ADP-ribosylation"/>
    <property type="match status" value="1"/>
</dbReference>
<keyword evidence="1" id="KW-0732">Signal</keyword>
<protein>
    <recommendedName>
        <fullName evidence="4">PARP catalytic domain-containing protein</fullName>
    </recommendedName>
</protein>
<reference evidence="2 3" key="1">
    <citation type="submission" date="2024-02" db="EMBL/GenBank/DDBJ databases">
        <authorList>
            <person name="Chen Y."/>
            <person name="Shah S."/>
            <person name="Dougan E. K."/>
            <person name="Thang M."/>
            <person name="Chan C."/>
        </authorList>
    </citation>
    <scope>NUCLEOTIDE SEQUENCE [LARGE SCALE GENOMIC DNA]</scope>
</reference>
<name>A0ABP0NTM4_9DINO</name>
<comment type="caution">
    <text evidence="2">The sequence shown here is derived from an EMBL/GenBank/DDBJ whole genome shotgun (WGS) entry which is preliminary data.</text>
</comment>
<evidence type="ECO:0000256" key="1">
    <source>
        <dbReference type="SAM" id="SignalP"/>
    </source>
</evidence>
<feature type="signal peptide" evidence="1">
    <location>
        <begin position="1"/>
        <end position="16"/>
    </location>
</feature>
<evidence type="ECO:0000313" key="3">
    <source>
        <dbReference type="Proteomes" id="UP001642464"/>
    </source>
</evidence>
<sequence>MLGRAALVLVLITAAAEELPEVAEVCAAGAAAECSEEALELSQLRAKKQRSEVNESVTNETVSHEDCLEIFLAAQPEYNETPLLKSSQSSGHIRHGGNIRYLYHQTSTSAGPKILNGGFRRGHIGWCGGGIYFALSAWSTYHKAVGLDSAHGFIIEAKVDLGRTKYMPAYCTSSPRCWGIGVQQAIRCIDRSYQGGQFQSEGYDSIYFNPGDGGEFMIWDPPLVSKLIPRHWMNVTGPAEEVVRRYQSQPRWLDAVDRLVNATLLDATGETAPQMVHRGFDEFFPMPQLH</sequence>
<keyword evidence="3" id="KW-1185">Reference proteome</keyword>
<dbReference type="Gene3D" id="3.90.228.10">
    <property type="match status" value="1"/>
</dbReference>
<organism evidence="2 3">
    <name type="scientific">Durusdinium trenchii</name>
    <dbReference type="NCBI Taxonomy" id="1381693"/>
    <lineage>
        <taxon>Eukaryota</taxon>
        <taxon>Sar</taxon>
        <taxon>Alveolata</taxon>
        <taxon>Dinophyceae</taxon>
        <taxon>Suessiales</taxon>
        <taxon>Symbiodiniaceae</taxon>
        <taxon>Durusdinium</taxon>
    </lineage>
</organism>
<feature type="chain" id="PRO_5045787672" description="PARP catalytic domain-containing protein" evidence="1">
    <location>
        <begin position="17"/>
        <end position="290"/>
    </location>
</feature>
<evidence type="ECO:0000313" key="2">
    <source>
        <dbReference type="EMBL" id="CAK9067125.1"/>
    </source>
</evidence>